<dbReference type="SUPFAM" id="SSF53474">
    <property type="entry name" value="alpha/beta-Hydrolases"/>
    <property type="match status" value="1"/>
</dbReference>
<evidence type="ECO:0000313" key="2">
    <source>
        <dbReference type="EMBL" id="EFN58770.1"/>
    </source>
</evidence>
<organism evidence="3">
    <name type="scientific">Chlorella variabilis</name>
    <name type="common">Green alga</name>
    <dbReference type="NCBI Taxonomy" id="554065"/>
    <lineage>
        <taxon>Eukaryota</taxon>
        <taxon>Viridiplantae</taxon>
        <taxon>Chlorophyta</taxon>
        <taxon>core chlorophytes</taxon>
        <taxon>Trebouxiophyceae</taxon>
        <taxon>Chlorellales</taxon>
        <taxon>Chlorellaceae</taxon>
        <taxon>Chlorella clade</taxon>
        <taxon>Chlorella</taxon>
    </lineage>
</organism>
<dbReference type="Gene3D" id="3.40.50.1820">
    <property type="entry name" value="alpha/beta hydrolase"/>
    <property type="match status" value="1"/>
</dbReference>
<protein>
    <recommendedName>
        <fullName evidence="4">AB hydrolase-1 domain-containing protein</fullName>
    </recommendedName>
</protein>
<dbReference type="STRING" id="554065.E1Z5K1"/>
<dbReference type="PANTHER" id="PTHR11034">
    <property type="entry name" value="N-MYC DOWNSTREAM REGULATED"/>
    <property type="match status" value="1"/>
</dbReference>
<dbReference type="Proteomes" id="UP000008141">
    <property type="component" value="Unassembled WGS sequence"/>
</dbReference>
<dbReference type="RefSeq" id="XP_005850872.1">
    <property type="nucleotide sequence ID" value="XM_005850810.1"/>
</dbReference>
<proteinExistence type="inferred from homology"/>
<evidence type="ECO:0008006" key="4">
    <source>
        <dbReference type="Google" id="ProtNLM"/>
    </source>
</evidence>
<dbReference type="ESTHER" id="chlva-e1z5k1">
    <property type="family name" value="Ndr_family"/>
</dbReference>
<dbReference type="InterPro" id="IPR004142">
    <property type="entry name" value="NDRG"/>
</dbReference>
<gene>
    <name evidence="2" type="ORF">CHLNCDRAFT_140515</name>
</gene>
<reference evidence="2 3" key="1">
    <citation type="journal article" date="2010" name="Plant Cell">
        <title>The Chlorella variabilis NC64A genome reveals adaptation to photosymbiosis, coevolution with viruses, and cryptic sex.</title>
        <authorList>
            <person name="Blanc G."/>
            <person name="Duncan G."/>
            <person name="Agarkova I."/>
            <person name="Borodovsky M."/>
            <person name="Gurnon J."/>
            <person name="Kuo A."/>
            <person name="Lindquist E."/>
            <person name="Lucas S."/>
            <person name="Pangilinan J."/>
            <person name="Polle J."/>
            <person name="Salamov A."/>
            <person name="Terry A."/>
            <person name="Yamada T."/>
            <person name="Dunigan D.D."/>
            <person name="Grigoriev I.V."/>
            <person name="Claverie J.M."/>
            <person name="Van Etten J.L."/>
        </authorList>
    </citation>
    <scope>NUCLEOTIDE SEQUENCE [LARGE SCALE GENOMIC DNA]</scope>
    <source>
        <strain evidence="2 3">NC64A</strain>
    </source>
</reference>
<dbReference type="InterPro" id="IPR029058">
    <property type="entry name" value="AB_hydrolase_fold"/>
</dbReference>
<evidence type="ECO:0000313" key="3">
    <source>
        <dbReference type="Proteomes" id="UP000008141"/>
    </source>
</evidence>
<dbReference type="AlphaFoldDB" id="E1Z5K1"/>
<dbReference type="InParanoid" id="E1Z5K1"/>
<accession>E1Z5K1</accession>
<sequence length="296" mass="32411">MPSDAESVDTRWGPLTVTVCGERGRTPCLTLHDVGLNHRSCFQSLLLAAGPKSLLSKNFCFYHVDAPGCQAAEAETPASFLPLTLGKLVQALADVVRHFKLREVLGMGVGVGAYLLTQLAAENPSLFCGLILVSPCCQRPGWWEWAWGQVACRQLSYQGWGPSVKKYFVQRLFGELMQQALGGESDLLQAFRRECEQLPPLAVCHYLRAALTRPSISHLVPSIRCRLLLLFGGEALHKEDCVELATRASKDRFALLEAGVFANEERPQELVGMIESFLVALQLEGYGLGPGLVVGE</sequence>
<dbReference type="KEGG" id="cvr:CHLNCDRAFT_140515"/>
<comment type="similarity">
    <text evidence="1">Belongs to the NDRG family.</text>
</comment>
<keyword evidence="3" id="KW-1185">Reference proteome</keyword>
<dbReference type="OMA" id="LVEKGEX"/>
<dbReference type="Pfam" id="PF03096">
    <property type="entry name" value="Ndr"/>
    <property type="match status" value="1"/>
</dbReference>
<dbReference type="GeneID" id="17357980"/>
<evidence type="ECO:0000256" key="1">
    <source>
        <dbReference type="ARBA" id="ARBA00005598"/>
    </source>
</evidence>
<dbReference type="OrthoDB" id="741027at2759"/>
<name>E1Z5K1_CHLVA</name>
<dbReference type="eggNOG" id="KOG2931">
    <property type="taxonomic scope" value="Eukaryota"/>
</dbReference>
<dbReference type="FunCoup" id="E1Z5K1">
    <property type="interactions" value="602"/>
</dbReference>
<dbReference type="EMBL" id="GL433837">
    <property type="protein sequence ID" value="EFN58770.1"/>
    <property type="molecule type" value="Genomic_DNA"/>
</dbReference>